<feature type="domain" description="Radical SAM core" evidence="7">
    <location>
        <begin position="88"/>
        <end position="313"/>
    </location>
</feature>
<gene>
    <name evidence="8" type="ORF">GA0111570_102205</name>
</gene>
<organism evidence="8 9">
    <name type="scientific">Raineyella antarctica</name>
    <dbReference type="NCBI Taxonomy" id="1577474"/>
    <lineage>
        <taxon>Bacteria</taxon>
        <taxon>Bacillati</taxon>
        <taxon>Actinomycetota</taxon>
        <taxon>Actinomycetes</taxon>
        <taxon>Propionibacteriales</taxon>
        <taxon>Propionibacteriaceae</taxon>
        <taxon>Raineyella</taxon>
    </lineage>
</organism>
<dbReference type="PANTHER" id="PTHR30352:SF5">
    <property type="entry name" value="PYRUVATE FORMATE-LYASE 1-ACTIVATING ENZYME"/>
    <property type="match status" value="1"/>
</dbReference>
<dbReference type="GO" id="GO:0046872">
    <property type="term" value="F:metal ion binding"/>
    <property type="evidence" value="ECO:0007669"/>
    <property type="project" value="UniProtKB-KW"/>
</dbReference>
<reference evidence="8 9" key="1">
    <citation type="submission" date="2016-06" db="EMBL/GenBank/DDBJ databases">
        <authorList>
            <person name="Olsen C.W."/>
            <person name="Carey S."/>
            <person name="Hinshaw L."/>
            <person name="Karasin A.I."/>
        </authorList>
    </citation>
    <scope>NUCLEOTIDE SEQUENCE [LARGE SCALE GENOMIC DNA]</scope>
    <source>
        <strain evidence="8 9">LZ-22</strain>
    </source>
</reference>
<dbReference type="InterPro" id="IPR007197">
    <property type="entry name" value="rSAM"/>
</dbReference>
<dbReference type="InterPro" id="IPR027596">
    <property type="entry name" value="AmmeMemoSam_rS"/>
</dbReference>
<keyword evidence="1" id="KW-0004">4Fe-4S</keyword>
<dbReference type="STRING" id="1577474.GA0111570_102205"/>
<evidence type="ECO:0000256" key="5">
    <source>
        <dbReference type="ARBA" id="ARBA00023014"/>
    </source>
</evidence>
<dbReference type="CDD" id="cd01335">
    <property type="entry name" value="Radical_SAM"/>
    <property type="match status" value="1"/>
</dbReference>
<dbReference type="SUPFAM" id="SSF102114">
    <property type="entry name" value="Radical SAM enzymes"/>
    <property type="match status" value="1"/>
</dbReference>
<dbReference type="SFLD" id="SFLDG01101">
    <property type="entry name" value="Uncharacterised_Radical_SAM_Su"/>
    <property type="match status" value="1"/>
</dbReference>
<dbReference type="InterPro" id="IPR034457">
    <property type="entry name" value="Organic_radical-activating"/>
</dbReference>
<dbReference type="SFLD" id="SFLDS00029">
    <property type="entry name" value="Radical_SAM"/>
    <property type="match status" value="1"/>
</dbReference>
<feature type="binding site" evidence="6">
    <location>
        <position position="107"/>
    </location>
    <ligand>
        <name>[4Fe-4S] cluster</name>
        <dbReference type="ChEBI" id="CHEBI:49883"/>
        <note>4Fe-4S-S-AdoMet</note>
    </ligand>
</feature>
<dbReference type="InterPro" id="IPR016431">
    <property type="entry name" value="Pyrv-formate_lyase-activ_prd"/>
</dbReference>
<keyword evidence="3 6" id="KW-0479">Metal-binding</keyword>
<keyword evidence="8" id="KW-0456">Lyase</keyword>
<dbReference type="NCBIfam" id="TIGR04337">
    <property type="entry name" value="AmmeMemoSam_rS"/>
    <property type="match status" value="1"/>
</dbReference>
<keyword evidence="2 6" id="KW-0949">S-adenosyl-L-methionine</keyword>
<dbReference type="AlphaFoldDB" id="A0A1G6GF91"/>
<evidence type="ECO:0000256" key="2">
    <source>
        <dbReference type="ARBA" id="ARBA00022691"/>
    </source>
</evidence>
<keyword evidence="9" id="KW-1185">Reference proteome</keyword>
<keyword evidence="4 6" id="KW-0408">Iron</keyword>
<evidence type="ECO:0000256" key="1">
    <source>
        <dbReference type="ARBA" id="ARBA00022485"/>
    </source>
</evidence>
<evidence type="ECO:0000259" key="7">
    <source>
        <dbReference type="PROSITE" id="PS51918"/>
    </source>
</evidence>
<dbReference type="GO" id="GO:0016829">
    <property type="term" value="F:lyase activity"/>
    <property type="evidence" value="ECO:0007669"/>
    <property type="project" value="UniProtKB-KW"/>
</dbReference>
<dbReference type="PANTHER" id="PTHR30352">
    <property type="entry name" value="PYRUVATE FORMATE-LYASE-ACTIVATING ENZYME"/>
    <property type="match status" value="1"/>
</dbReference>
<dbReference type="PROSITE" id="PS51918">
    <property type="entry name" value="RADICAL_SAM"/>
    <property type="match status" value="1"/>
</dbReference>
<dbReference type="InterPro" id="IPR058240">
    <property type="entry name" value="rSAM_sf"/>
</dbReference>
<protein>
    <submittedName>
        <fullName evidence="8">Pyruvate formate lyase activating enzyme</fullName>
    </submittedName>
</protein>
<evidence type="ECO:0000313" key="8">
    <source>
        <dbReference type="EMBL" id="SDB80415.1"/>
    </source>
</evidence>
<feature type="binding site" evidence="6">
    <location>
        <position position="103"/>
    </location>
    <ligand>
        <name>[4Fe-4S] cluster</name>
        <dbReference type="ChEBI" id="CHEBI:49883"/>
        <note>4Fe-4S-S-AdoMet</note>
    </ligand>
</feature>
<dbReference type="InterPro" id="IPR013785">
    <property type="entry name" value="Aldolase_TIM"/>
</dbReference>
<evidence type="ECO:0000313" key="9">
    <source>
        <dbReference type="Proteomes" id="UP000199086"/>
    </source>
</evidence>
<evidence type="ECO:0000256" key="3">
    <source>
        <dbReference type="ARBA" id="ARBA00022723"/>
    </source>
</evidence>
<sequence>MEPVGKLAGPGHRLPPAAAGTAERARWWHHVGDGRLQCDVCPHQCQLADGEAGKCFVRVRQGERIVLTTYGLASGFCLDPIEKKPLYHFHPGTAVLSLGTAGCNLSCRPCRTWDEAVAKRVHRMAEEASPRAIAAAAHQWQATSVAFTYNDPAIYPEYAIDIARACHVQDVRTVAVTSGFMMPAVRRELFGVMDAANIDLKGFDEEFYQSFIGGSLRPVLDTLIYVRHRTSTWLEITNLLVPGHNDAPDRLRAMCTWIHDELGPDVPLHFSAYRPDPRMPETGLAASGLAGVPPTPPEALLRAVDIAREVGLRYVYSGGAGTPATGTTYCHGCGAALIEREGHTVQRYRITSQGRCPECRAVLPGAFDDRPGDFGARRIPIRLGN</sequence>
<accession>A0A1G6GF91</accession>
<name>A0A1G6GF91_9ACTN</name>
<dbReference type="GO" id="GO:0051539">
    <property type="term" value="F:4 iron, 4 sulfur cluster binding"/>
    <property type="evidence" value="ECO:0007669"/>
    <property type="project" value="UniProtKB-KW"/>
</dbReference>
<evidence type="ECO:0000256" key="4">
    <source>
        <dbReference type="ARBA" id="ARBA00023004"/>
    </source>
</evidence>
<proteinExistence type="predicted"/>
<dbReference type="OrthoDB" id="9778883at2"/>
<keyword evidence="8" id="KW-0670">Pyruvate</keyword>
<dbReference type="Proteomes" id="UP000199086">
    <property type="component" value="Unassembled WGS sequence"/>
</dbReference>
<dbReference type="Gene3D" id="3.20.20.70">
    <property type="entry name" value="Aldolase class I"/>
    <property type="match status" value="1"/>
</dbReference>
<keyword evidence="5 6" id="KW-0411">Iron-sulfur</keyword>
<dbReference type="Pfam" id="PF04055">
    <property type="entry name" value="Radical_SAM"/>
    <property type="match status" value="1"/>
</dbReference>
<evidence type="ECO:0000256" key="6">
    <source>
        <dbReference type="PIRSR" id="PIRSR004869-50"/>
    </source>
</evidence>
<feature type="binding site" evidence="6">
    <location>
        <position position="110"/>
    </location>
    <ligand>
        <name>[4Fe-4S] cluster</name>
        <dbReference type="ChEBI" id="CHEBI:49883"/>
        <note>4Fe-4S-S-AdoMet</note>
    </ligand>
</feature>
<dbReference type="EMBL" id="FMYF01000002">
    <property type="protein sequence ID" value="SDB80415.1"/>
    <property type="molecule type" value="Genomic_DNA"/>
</dbReference>
<comment type="cofactor">
    <cofactor evidence="6">
        <name>[4Fe-4S] cluster</name>
        <dbReference type="ChEBI" id="CHEBI:49883"/>
    </cofactor>
    <text evidence="6">Binds 1 [4Fe-4S] cluster. The cluster is coordinated with 3 cysteines and an exchangeable S-adenosyl-L-methionine.</text>
</comment>
<dbReference type="PIRSF" id="PIRSF004869">
    <property type="entry name" value="PflX_prd"/>
    <property type="match status" value="1"/>
</dbReference>